<dbReference type="InterPro" id="IPR012337">
    <property type="entry name" value="RNaseH-like_sf"/>
</dbReference>
<dbReference type="PANTHER" id="PTHR47266">
    <property type="entry name" value="ENDONUCLEASE-RELATED"/>
    <property type="match status" value="1"/>
</dbReference>
<gene>
    <name evidence="2" type="ORF">V5N11_022937</name>
</gene>
<evidence type="ECO:0000259" key="1">
    <source>
        <dbReference type="PROSITE" id="PS50994"/>
    </source>
</evidence>
<sequence length="275" mass="31798">MRPFPSSYGNEYILVAVDYVSKWVEALASPTNDSRVVIKMFKSVIFPRFGVPRVVTSDRGSYFINKVFEKLLRENGVTHKKTVSITRKDWSKKLHDALWAYRTAYKTPLGTTPFHLVYGKACHLPVELEYKAACAVKLLNFDTLPAYERRSMQLHERRSMQLHELEEIRHLAYDNSQIYKERSKAYHDKMIIPRSFAPNDQVLLFNSHLRLFPGKLKSRWSGPFTIKEIRPHGAIVLLNTKGEEFVVNGQRVKPYLADTRVEKGESVTFSDPPHA</sequence>
<feature type="domain" description="Integrase catalytic" evidence="1">
    <location>
        <begin position="1"/>
        <end position="83"/>
    </location>
</feature>
<dbReference type="InterPro" id="IPR052160">
    <property type="entry name" value="Gypsy_RT_Integrase-like"/>
</dbReference>
<evidence type="ECO:0000313" key="2">
    <source>
        <dbReference type="EMBL" id="KAL1223097.1"/>
    </source>
</evidence>
<dbReference type="InterPro" id="IPR001584">
    <property type="entry name" value="Integrase_cat-core"/>
</dbReference>
<accession>A0ABD1C0W8</accession>
<evidence type="ECO:0000313" key="3">
    <source>
        <dbReference type="Proteomes" id="UP001558713"/>
    </source>
</evidence>
<comment type="caution">
    <text evidence="2">The sequence shown here is derived from an EMBL/GenBank/DDBJ whole genome shotgun (WGS) entry which is preliminary data.</text>
</comment>
<proteinExistence type="predicted"/>
<dbReference type="Proteomes" id="UP001558713">
    <property type="component" value="Unassembled WGS sequence"/>
</dbReference>
<name>A0ABD1C0W8_CARAN</name>
<dbReference type="Gene3D" id="3.30.420.10">
    <property type="entry name" value="Ribonuclease H-like superfamily/Ribonuclease H"/>
    <property type="match status" value="2"/>
</dbReference>
<dbReference type="EMBL" id="JBANAX010000082">
    <property type="protein sequence ID" value="KAL1223097.1"/>
    <property type="molecule type" value="Genomic_DNA"/>
</dbReference>
<dbReference type="Pfam" id="PF00665">
    <property type="entry name" value="rve"/>
    <property type="match status" value="1"/>
</dbReference>
<keyword evidence="3" id="KW-1185">Reference proteome</keyword>
<reference evidence="2 3" key="1">
    <citation type="submission" date="2024-04" db="EMBL/GenBank/DDBJ databases">
        <title>Genome assembly C_amara_ONT_v2.</title>
        <authorList>
            <person name="Yant L."/>
            <person name="Moore C."/>
            <person name="Slenker M."/>
        </authorList>
    </citation>
    <scope>NUCLEOTIDE SEQUENCE [LARGE SCALE GENOMIC DNA]</scope>
    <source>
        <tissue evidence="2">Leaf</tissue>
    </source>
</reference>
<organism evidence="2 3">
    <name type="scientific">Cardamine amara subsp. amara</name>
    <dbReference type="NCBI Taxonomy" id="228776"/>
    <lineage>
        <taxon>Eukaryota</taxon>
        <taxon>Viridiplantae</taxon>
        <taxon>Streptophyta</taxon>
        <taxon>Embryophyta</taxon>
        <taxon>Tracheophyta</taxon>
        <taxon>Spermatophyta</taxon>
        <taxon>Magnoliopsida</taxon>
        <taxon>eudicotyledons</taxon>
        <taxon>Gunneridae</taxon>
        <taxon>Pentapetalae</taxon>
        <taxon>rosids</taxon>
        <taxon>malvids</taxon>
        <taxon>Brassicales</taxon>
        <taxon>Brassicaceae</taxon>
        <taxon>Cardamineae</taxon>
        <taxon>Cardamine</taxon>
    </lineage>
</organism>
<dbReference type="SUPFAM" id="SSF53098">
    <property type="entry name" value="Ribonuclease H-like"/>
    <property type="match status" value="1"/>
</dbReference>
<dbReference type="AlphaFoldDB" id="A0ABD1C0W8"/>
<dbReference type="PROSITE" id="PS50994">
    <property type="entry name" value="INTEGRASE"/>
    <property type="match status" value="1"/>
</dbReference>
<dbReference type="InterPro" id="IPR036397">
    <property type="entry name" value="RNaseH_sf"/>
</dbReference>
<protein>
    <recommendedName>
        <fullName evidence="1">Integrase catalytic domain-containing protein</fullName>
    </recommendedName>
</protein>